<organism evidence="2 3">
    <name type="scientific">Saponaria officinalis</name>
    <name type="common">Common soapwort</name>
    <name type="synonym">Lychnis saponaria</name>
    <dbReference type="NCBI Taxonomy" id="3572"/>
    <lineage>
        <taxon>Eukaryota</taxon>
        <taxon>Viridiplantae</taxon>
        <taxon>Streptophyta</taxon>
        <taxon>Embryophyta</taxon>
        <taxon>Tracheophyta</taxon>
        <taxon>Spermatophyta</taxon>
        <taxon>Magnoliopsida</taxon>
        <taxon>eudicotyledons</taxon>
        <taxon>Gunneridae</taxon>
        <taxon>Pentapetalae</taxon>
        <taxon>Caryophyllales</taxon>
        <taxon>Caryophyllaceae</taxon>
        <taxon>Caryophylleae</taxon>
        <taxon>Saponaria</taxon>
    </lineage>
</organism>
<keyword evidence="1" id="KW-0472">Membrane</keyword>
<keyword evidence="1" id="KW-1133">Transmembrane helix</keyword>
<dbReference type="AlphaFoldDB" id="A0AAW1GYV2"/>
<sequence>MKKSKKKKRRSKKKKVKLEEVENVMVADSDEDEEKLEIVDDDDVAEDDEEEKPFYFVHVEFHFRCDPPCIHKIEAALKDSRSSKFGYFILFIVFGLPHTIVFDLCFFN</sequence>
<evidence type="ECO:0000313" key="3">
    <source>
        <dbReference type="Proteomes" id="UP001443914"/>
    </source>
</evidence>
<keyword evidence="3" id="KW-1185">Reference proteome</keyword>
<comment type="caution">
    <text evidence="2">The sequence shown here is derived from an EMBL/GenBank/DDBJ whole genome shotgun (WGS) entry which is preliminary data.</text>
</comment>
<reference evidence="2" key="1">
    <citation type="submission" date="2024-03" db="EMBL/GenBank/DDBJ databases">
        <title>WGS assembly of Saponaria officinalis var. Norfolk2.</title>
        <authorList>
            <person name="Jenkins J."/>
            <person name="Shu S."/>
            <person name="Grimwood J."/>
            <person name="Barry K."/>
            <person name="Goodstein D."/>
            <person name="Schmutz J."/>
            <person name="Leebens-Mack J."/>
            <person name="Osbourn A."/>
        </authorList>
    </citation>
    <scope>NUCLEOTIDE SEQUENCE [LARGE SCALE GENOMIC DNA]</scope>
    <source>
        <strain evidence="2">JIC</strain>
    </source>
</reference>
<gene>
    <name evidence="2" type="ORF">RND81_13G054900</name>
</gene>
<evidence type="ECO:0000313" key="2">
    <source>
        <dbReference type="EMBL" id="KAK9668359.1"/>
    </source>
</evidence>
<name>A0AAW1GYV2_SAPOF</name>
<proteinExistence type="predicted"/>
<dbReference type="Proteomes" id="UP001443914">
    <property type="component" value="Unassembled WGS sequence"/>
</dbReference>
<dbReference type="EMBL" id="JBDFQZ010000013">
    <property type="protein sequence ID" value="KAK9668359.1"/>
    <property type="molecule type" value="Genomic_DNA"/>
</dbReference>
<evidence type="ECO:0000256" key="1">
    <source>
        <dbReference type="SAM" id="Phobius"/>
    </source>
</evidence>
<accession>A0AAW1GYV2</accession>
<keyword evidence="1" id="KW-0812">Transmembrane</keyword>
<protein>
    <submittedName>
        <fullName evidence="2">Uncharacterized protein</fullName>
    </submittedName>
</protein>
<feature type="transmembrane region" description="Helical" evidence="1">
    <location>
        <begin position="85"/>
        <end position="107"/>
    </location>
</feature>